<feature type="region of interest" description="Disordered" evidence="1">
    <location>
        <begin position="211"/>
        <end position="260"/>
    </location>
</feature>
<dbReference type="EMBL" id="CAKOFQ010007575">
    <property type="protein sequence ID" value="CAH2004173.1"/>
    <property type="molecule type" value="Genomic_DNA"/>
</dbReference>
<feature type="compositionally biased region" description="Basic and acidic residues" evidence="1">
    <location>
        <begin position="240"/>
        <end position="249"/>
    </location>
</feature>
<evidence type="ECO:0000256" key="1">
    <source>
        <dbReference type="SAM" id="MobiDB-lite"/>
    </source>
</evidence>
<keyword evidence="3" id="KW-1185">Reference proteome</keyword>
<evidence type="ECO:0000313" key="3">
    <source>
        <dbReference type="Proteomes" id="UP001152888"/>
    </source>
</evidence>
<accession>A0A9P0LWV3</accession>
<feature type="compositionally biased region" description="Polar residues" evidence="1">
    <location>
        <begin position="216"/>
        <end position="225"/>
    </location>
</feature>
<reference evidence="2" key="1">
    <citation type="submission" date="2022-03" db="EMBL/GenBank/DDBJ databases">
        <authorList>
            <person name="Sayadi A."/>
        </authorList>
    </citation>
    <scope>NUCLEOTIDE SEQUENCE</scope>
</reference>
<name>A0A9P0LWV3_ACAOB</name>
<organism evidence="2 3">
    <name type="scientific">Acanthoscelides obtectus</name>
    <name type="common">Bean weevil</name>
    <name type="synonym">Bruchus obtectus</name>
    <dbReference type="NCBI Taxonomy" id="200917"/>
    <lineage>
        <taxon>Eukaryota</taxon>
        <taxon>Metazoa</taxon>
        <taxon>Ecdysozoa</taxon>
        <taxon>Arthropoda</taxon>
        <taxon>Hexapoda</taxon>
        <taxon>Insecta</taxon>
        <taxon>Pterygota</taxon>
        <taxon>Neoptera</taxon>
        <taxon>Endopterygota</taxon>
        <taxon>Coleoptera</taxon>
        <taxon>Polyphaga</taxon>
        <taxon>Cucujiformia</taxon>
        <taxon>Chrysomeloidea</taxon>
        <taxon>Chrysomelidae</taxon>
        <taxon>Bruchinae</taxon>
        <taxon>Bruchini</taxon>
        <taxon>Acanthoscelides</taxon>
    </lineage>
</organism>
<evidence type="ECO:0000313" key="2">
    <source>
        <dbReference type="EMBL" id="CAH2004173.1"/>
    </source>
</evidence>
<dbReference type="AlphaFoldDB" id="A0A9P0LWV3"/>
<dbReference type="OrthoDB" id="3176171at2759"/>
<protein>
    <submittedName>
        <fullName evidence="2">Uncharacterized protein</fullName>
    </submittedName>
</protein>
<sequence>MTNVAAPSDIQPTTTSEILDVTQVKLVDTTYVKNENVMEKVNELVEEKKKILSRHFQLLKQEIELVARRVLKEELDNRLSDMMTDTHDKEELKRQEDAYKDGIVQLAVIMSDINSQFDNLMEKYPHFSLEIENRKKDLEFIELEHELELQKEAAQVAMRDHGDHLTLLERMASTIKPYYMQLKGHGLLSTKTIKEYDHILTAFKGKKNLKRKNNLDSGVSSSTSIDMPVDQVKVAGSKRKKEEDDDRAHQSSPPLDRTFPIAVLSPMPKPLKEPKLCSLNAQQIIAKVCGKQMAQKCQKKENMPAPRSVRVIRTRSAARMNAKAKVDTGLRAIAKSPSPRPQRGYSKRR</sequence>
<comment type="caution">
    <text evidence="2">The sequence shown here is derived from an EMBL/GenBank/DDBJ whole genome shotgun (WGS) entry which is preliminary data.</text>
</comment>
<dbReference type="Proteomes" id="UP001152888">
    <property type="component" value="Unassembled WGS sequence"/>
</dbReference>
<feature type="region of interest" description="Disordered" evidence="1">
    <location>
        <begin position="316"/>
        <end position="349"/>
    </location>
</feature>
<gene>
    <name evidence="2" type="ORF">ACAOBT_LOCUS27844</name>
</gene>
<proteinExistence type="predicted"/>